<dbReference type="PANTHER" id="PTHR11161:SF12">
    <property type="entry name" value="ACYLTRANSFERASE 3 DOMAIN-CONTAINING PROTEIN-RELATED"/>
    <property type="match status" value="1"/>
</dbReference>
<dbReference type="AlphaFoldDB" id="A0A8B7PA38"/>
<proteinExistence type="predicted"/>
<dbReference type="SMART" id="SM00703">
    <property type="entry name" value="NRF"/>
    <property type="match status" value="1"/>
</dbReference>
<keyword evidence="1" id="KW-0472">Membrane</keyword>
<reference evidence="5" key="1">
    <citation type="submission" date="2025-08" db="UniProtKB">
        <authorList>
            <consortium name="RefSeq"/>
        </authorList>
    </citation>
    <scope>IDENTIFICATION</scope>
    <source>
        <tissue evidence="5">Whole organism</tissue>
    </source>
</reference>
<dbReference type="GeneID" id="108678695"/>
<dbReference type="PANTHER" id="PTHR11161">
    <property type="entry name" value="O-ACYLTRANSFERASE"/>
    <property type="match status" value="1"/>
</dbReference>
<feature type="transmembrane region" description="Helical" evidence="1">
    <location>
        <begin position="262"/>
        <end position="281"/>
    </location>
</feature>
<evidence type="ECO:0000259" key="3">
    <source>
        <dbReference type="SMART" id="SM00703"/>
    </source>
</evidence>
<dbReference type="Proteomes" id="UP000694843">
    <property type="component" value="Unplaced"/>
</dbReference>
<feature type="transmembrane region" description="Helical" evidence="1">
    <location>
        <begin position="660"/>
        <end position="679"/>
    </location>
</feature>
<dbReference type="RefSeq" id="XP_018022642.1">
    <property type="nucleotide sequence ID" value="XM_018167153.2"/>
</dbReference>
<dbReference type="InterPro" id="IPR006621">
    <property type="entry name" value="Nose-resist-to-fluoxetine_N"/>
</dbReference>
<evidence type="ECO:0000313" key="4">
    <source>
        <dbReference type="Proteomes" id="UP000694843"/>
    </source>
</evidence>
<protein>
    <submittedName>
        <fullName evidence="5">Nose resistant to fluoxetine protein 6</fullName>
    </submittedName>
</protein>
<feature type="domain" description="Nose resistant-to-fluoxetine protein N-terminal" evidence="3">
    <location>
        <begin position="92"/>
        <end position="246"/>
    </location>
</feature>
<feature type="transmembrane region" description="Helical" evidence="1">
    <location>
        <begin position="530"/>
        <end position="550"/>
    </location>
</feature>
<feature type="transmembrane region" description="Helical" evidence="1">
    <location>
        <begin position="581"/>
        <end position="601"/>
    </location>
</feature>
<keyword evidence="4" id="KW-1185">Reference proteome</keyword>
<evidence type="ECO:0000256" key="2">
    <source>
        <dbReference type="SAM" id="SignalP"/>
    </source>
</evidence>
<dbReference type="KEGG" id="hazt:108678695"/>
<feature type="transmembrane region" description="Helical" evidence="1">
    <location>
        <begin position="622"/>
        <end position="640"/>
    </location>
</feature>
<evidence type="ECO:0000256" key="1">
    <source>
        <dbReference type="SAM" id="Phobius"/>
    </source>
</evidence>
<keyword evidence="1" id="KW-0812">Transmembrane</keyword>
<feature type="signal peptide" evidence="2">
    <location>
        <begin position="1"/>
        <end position="20"/>
    </location>
</feature>
<accession>A0A8B7PA38</accession>
<dbReference type="OrthoDB" id="10006435at2759"/>
<keyword evidence="2" id="KW-0732">Signal</keyword>
<organism evidence="4 5">
    <name type="scientific">Hyalella azteca</name>
    <name type="common">Amphipod</name>
    <dbReference type="NCBI Taxonomy" id="294128"/>
    <lineage>
        <taxon>Eukaryota</taxon>
        <taxon>Metazoa</taxon>
        <taxon>Ecdysozoa</taxon>
        <taxon>Arthropoda</taxon>
        <taxon>Crustacea</taxon>
        <taxon>Multicrustacea</taxon>
        <taxon>Malacostraca</taxon>
        <taxon>Eumalacostraca</taxon>
        <taxon>Peracarida</taxon>
        <taxon>Amphipoda</taxon>
        <taxon>Senticaudata</taxon>
        <taxon>Talitrida</taxon>
        <taxon>Talitroidea</taxon>
        <taxon>Hyalellidae</taxon>
        <taxon>Hyalella</taxon>
    </lineage>
</organism>
<dbReference type="InterPro" id="IPR052728">
    <property type="entry name" value="O2_lipid_transport_reg"/>
</dbReference>
<keyword evidence="1" id="KW-1133">Transmembrane helix</keyword>
<feature type="transmembrane region" description="Helical" evidence="1">
    <location>
        <begin position="443"/>
        <end position="462"/>
    </location>
</feature>
<name>A0A8B7PA38_HYAAZ</name>
<sequence length="769" mass="84450">MDANVVLVVLLLGCVGALHASQDVRDFLSAQELEYMHKSNHSAESAAPYRPRSFLMNQDSIRETFNKIYQYYLPIPESLSPNHGLRPAANLTKECARDVAAVYAAFQTSRPGLRPDQNLRVWAVQMMDAWGKAEDGVLSGNGRWLGFFDQCLASTGVSQDVPDDLTTDVSTDVDVTTDVSRNVVVNVTFRGQYCIVTALPSKTSLLKGLLPVQYATCMPSSCTEQELEVSDLHPFVLHRAGVGASSLDTIRAALLCLKHQPAAVLLLMVLPVVAATVAHLATGRLPAYVKAFSLKENLKKLAATANIYARRDITALHGIRVMSIAWVILGHHYTLASNVTQNILTIPRMTEPWTFQMVWAANYAVDTFFTLSGLLTTMAIMKTNFCLRPSASLLEAKPNSEHGGRDAGGSNIVRAIRRQGAASTALVFGKTYVVYVAHRLLRMTPTLLLVIMYCAGPSLYFIDGPFRRGYHDLYLKNCRQNWWVDLTFASNYLYKHPSCIGSSWYIGTDFQLHLIAPFILLPMKLVECKLLYAVVVVVVFSLLKGTLVVANDLILAPLMGTTTPEIQAYDTHVYYPPYTRAAPFFVGSLIAVLMMQFDAANKAGTLEQLRWLQLLKRKVMRATGWLVFAVTVAAVVFGLSGKNYSHLFGTLPPFGGAESFFYASFATPAWAMCVGWLVLTSYCGCGGGVGTLLAQYVWVHEPCCPVTAPELRRHHGADLPGRDPGQLGGRVAILCFVETDAPSTTVVLLEVLMLLEVLVLLESDHAPNP</sequence>
<dbReference type="Pfam" id="PF20146">
    <property type="entry name" value="NRF"/>
    <property type="match status" value="1"/>
</dbReference>
<gene>
    <name evidence="5" type="primary">LOC108678695</name>
</gene>
<feature type="chain" id="PRO_5034161731" evidence="2">
    <location>
        <begin position="21"/>
        <end position="769"/>
    </location>
</feature>
<evidence type="ECO:0000313" key="5">
    <source>
        <dbReference type="RefSeq" id="XP_018022642.1"/>
    </source>
</evidence>